<name>A0A7J6TZG7_PEROL</name>
<feature type="non-terminal residue" evidence="7">
    <location>
        <position position="1"/>
    </location>
</feature>
<evidence type="ECO:0000256" key="2">
    <source>
        <dbReference type="ARBA" id="ARBA00022679"/>
    </source>
</evidence>
<protein>
    <recommendedName>
        <fullName evidence="1">phosphatidylinositol 3-kinase</fullName>
        <ecNumber evidence="1">2.7.1.137</ecNumber>
    </recommendedName>
</protein>
<dbReference type="Gene3D" id="1.10.1070.11">
    <property type="entry name" value="Phosphatidylinositol 3-/4-kinase, catalytic domain"/>
    <property type="match status" value="1"/>
</dbReference>
<dbReference type="GO" id="GO:0016303">
    <property type="term" value="F:1-phosphatidylinositol-3-kinase activity"/>
    <property type="evidence" value="ECO:0007669"/>
    <property type="project" value="UniProtKB-EC"/>
</dbReference>
<dbReference type="GO" id="GO:0000407">
    <property type="term" value="C:phagophore assembly site"/>
    <property type="evidence" value="ECO:0007669"/>
    <property type="project" value="TreeGrafter"/>
</dbReference>
<dbReference type="SMART" id="SM00146">
    <property type="entry name" value="PI3Kc"/>
    <property type="match status" value="1"/>
</dbReference>
<dbReference type="GO" id="GO:0000045">
    <property type="term" value="P:autophagosome assembly"/>
    <property type="evidence" value="ECO:0007669"/>
    <property type="project" value="TreeGrafter"/>
</dbReference>
<accession>A0A7J6TZG7</accession>
<dbReference type="Proteomes" id="UP000574390">
    <property type="component" value="Unassembled WGS sequence"/>
</dbReference>
<dbReference type="GO" id="GO:0034271">
    <property type="term" value="C:phosphatidylinositol 3-kinase complex, class III, type I"/>
    <property type="evidence" value="ECO:0007669"/>
    <property type="project" value="TreeGrafter"/>
</dbReference>
<dbReference type="InterPro" id="IPR036940">
    <property type="entry name" value="PI3/4_kinase_cat_sf"/>
</dbReference>
<dbReference type="EMBL" id="JABANM010003931">
    <property type="protein sequence ID" value="KAF4750032.1"/>
    <property type="molecule type" value="Genomic_DNA"/>
</dbReference>
<keyword evidence="2" id="KW-0808">Transferase</keyword>
<evidence type="ECO:0000256" key="3">
    <source>
        <dbReference type="ARBA" id="ARBA00022741"/>
    </source>
</evidence>
<dbReference type="InterPro" id="IPR018936">
    <property type="entry name" value="PI3/4_kinase_CS"/>
</dbReference>
<dbReference type="GO" id="GO:0005777">
    <property type="term" value="C:peroxisome"/>
    <property type="evidence" value="ECO:0007669"/>
    <property type="project" value="TreeGrafter"/>
</dbReference>
<evidence type="ECO:0000313" key="7">
    <source>
        <dbReference type="EMBL" id="KAF4750032.1"/>
    </source>
</evidence>
<evidence type="ECO:0000256" key="4">
    <source>
        <dbReference type="ARBA" id="ARBA00022777"/>
    </source>
</evidence>
<proteinExistence type="predicted"/>
<dbReference type="InterPro" id="IPR011009">
    <property type="entry name" value="Kinase-like_dom_sf"/>
</dbReference>
<reference evidence="7 8" key="1">
    <citation type="submission" date="2020-04" db="EMBL/GenBank/DDBJ databases">
        <title>Perkinsus olseni comparative genomics.</title>
        <authorList>
            <person name="Bogema D.R."/>
        </authorList>
    </citation>
    <scope>NUCLEOTIDE SEQUENCE [LARGE SCALE GENOMIC DNA]</scope>
    <source>
        <strain evidence="7">ATCC PRA-205</strain>
    </source>
</reference>
<dbReference type="PROSITE" id="PS00916">
    <property type="entry name" value="PI3_4_KINASE_2"/>
    <property type="match status" value="1"/>
</dbReference>
<organism evidence="7 8">
    <name type="scientific">Perkinsus olseni</name>
    <name type="common">Perkinsus atlanticus</name>
    <dbReference type="NCBI Taxonomy" id="32597"/>
    <lineage>
        <taxon>Eukaryota</taxon>
        <taxon>Sar</taxon>
        <taxon>Alveolata</taxon>
        <taxon>Perkinsozoa</taxon>
        <taxon>Perkinsea</taxon>
        <taxon>Perkinsida</taxon>
        <taxon>Perkinsidae</taxon>
        <taxon>Perkinsus</taxon>
    </lineage>
</organism>
<keyword evidence="3" id="KW-0547">Nucleotide-binding</keyword>
<dbReference type="FunFam" id="1.10.1070.11:FF:000002">
    <property type="entry name" value="Phosphatidylinositol 3-kinase catalytic subunit type 3"/>
    <property type="match status" value="1"/>
</dbReference>
<dbReference type="GO" id="GO:0005768">
    <property type="term" value="C:endosome"/>
    <property type="evidence" value="ECO:0007669"/>
    <property type="project" value="TreeGrafter"/>
</dbReference>
<gene>
    <name evidence="7" type="primary">PIK3C3_2</name>
    <name evidence="7" type="ORF">FOZ62_004283</name>
</gene>
<evidence type="ECO:0000256" key="5">
    <source>
        <dbReference type="ARBA" id="ARBA00022840"/>
    </source>
</evidence>
<sequence>MDTLFKKYGLDLRLTPYKVVALSPRDGMIEFVSKSRTLSSALRENGNNLMTYFKHCAKASSGPQANESARLKEILETFSRSCAGYCVITYVLGIGDRHLDNLMVDDEGHMFHVDFGYIFGRDPKPLPPPMKLCKEMVEGMGGQNSEYFRLFRQYCYSAYRILRMNSKLILSLVGLVQGANIKDLVEQDPQMVLSRMEQKLAPEISEEEAESRFLGLINDSTNALFPVVMEKLHQWALYWYVSQRLGAGEYTSPTQYWDEVYRSINAVEDPVNRGRLNPTMDEDKLAFRGFETVYSLAALDPEDRATY</sequence>
<dbReference type="InterPro" id="IPR015433">
    <property type="entry name" value="PI3/4_kinase"/>
</dbReference>
<dbReference type="Gene3D" id="3.30.1010.10">
    <property type="entry name" value="Phosphatidylinositol 3-kinase Catalytic Subunit, Chain A, domain 4"/>
    <property type="match status" value="1"/>
</dbReference>
<dbReference type="PROSITE" id="PS50290">
    <property type="entry name" value="PI3_4_KINASE_3"/>
    <property type="match status" value="1"/>
</dbReference>
<dbReference type="PANTHER" id="PTHR10048">
    <property type="entry name" value="PHOSPHATIDYLINOSITOL KINASE"/>
    <property type="match status" value="1"/>
</dbReference>
<feature type="domain" description="PI3K/PI4K catalytic" evidence="6">
    <location>
        <begin position="1"/>
        <end position="225"/>
    </location>
</feature>
<dbReference type="PANTHER" id="PTHR10048:SF7">
    <property type="entry name" value="PHOSPHATIDYLINOSITOL 3-KINASE CATALYTIC SUBUNIT TYPE 3"/>
    <property type="match status" value="1"/>
</dbReference>
<evidence type="ECO:0000313" key="8">
    <source>
        <dbReference type="Proteomes" id="UP000574390"/>
    </source>
</evidence>
<dbReference type="AlphaFoldDB" id="A0A7J6TZG7"/>
<dbReference type="SUPFAM" id="SSF56112">
    <property type="entry name" value="Protein kinase-like (PK-like)"/>
    <property type="match status" value="1"/>
</dbReference>
<dbReference type="EC" id="2.7.1.137" evidence="1"/>
<dbReference type="GO" id="GO:0006897">
    <property type="term" value="P:endocytosis"/>
    <property type="evidence" value="ECO:0007669"/>
    <property type="project" value="TreeGrafter"/>
</dbReference>
<dbReference type="GO" id="GO:0005524">
    <property type="term" value="F:ATP binding"/>
    <property type="evidence" value="ECO:0007669"/>
    <property type="project" value="UniProtKB-KW"/>
</dbReference>
<dbReference type="GO" id="GO:0034272">
    <property type="term" value="C:phosphatidylinositol 3-kinase complex, class III, type II"/>
    <property type="evidence" value="ECO:0007669"/>
    <property type="project" value="TreeGrafter"/>
</dbReference>
<keyword evidence="5" id="KW-0067">ATP-binding</keyword>
<comment type="caution">
    <text evidence="7">The sequence shown here is derived from an EMBL/GenBank/DDBJ whole genome shotgun (WGS) entry which is preliminary data.</text>
</comment>
<evidence type="ECO:0000256" key="1">
    <source>
        <dbReference type="ARBA" id="ARBA00012073"/>
    </source>
</evidence>
<evidence type="ECO:0000259" key="6">
    <source>
        <dbReference type="PROSITE" id="PS50290"/>
    </source>
</evidence>
<dbReference type="GO" id="GO:0048015">
    <property type="term" value="P:phosphatidylinositol-mediated signaling"/>
    <property type="evidence" value="ECO:0007669"/>
    <property type="project" value="TreeGrafter"/>
</dbReference>
<dbReference type="Pfam" id="PF00454">
    <property type="entry name" value="PI3_PI4_kinase"/>
    <property type="match status" value="1"/>
</dbReference>
<keyword evidence="4 7" id="KW-0418">Kinase</keyword>
<dbReference type="InterPro" id="IPR000403">
    <property type="entry name" value="PI3/4_kinase_cat_dom"/>
</dbReference>